<name>A0A437AHS5_9MICR</name>
<proteinExistence type="predicted"/>
<comment type="caution">
    <text evidence="4">The sequence shown here is derived from an EMBL/GenBank/DDBJ whole genome shotgun (WGS) entry which is preliminary data.</text>
</comment>
<keyword evidence="1" id="KW-0175">Coiled coil</keyword>
<dbReference type="Proteomes" id="UP000282876">
    <property type="component" value="Unassembled WGS sequence"/>
</dbReference>
<accession>A0A437AHS5</accession>
<keyword evidence="2" id="KW-1133">Transmembrane helix</keyword>
<dbReference type="PROSITE" id="PS50892">
    <property type="entry name" value="V_SNARE"/>
    <property type="match status" value="1"/>
</dbReference>
<evidence type="ECO:0000313" key="4">
    <source>
        <dbReference type="EMBL" id="RVD90705.1"/>
    </source>
</evidence>
<keyword evidence="2" id="KW-0812">Transmembrane</keyword>
<keyword evidence="2" id="KW-0472">Membrane</keyword>
<dbReference type="Pfam" id="PF00957">
    <property type="entry name" value="Synaptobrevin"/>
    <property type="match status" value="1"/>
</dbReference>
<evidence type="ECO:0000256" key="2">
    <source>
        <dbReference type="SAM" id="Phobius"/>
    </source>
</evidence>
<feature type="domain" description="V-SNARE coiled-coil homology" evidence="3">
    <location>
        <begin position="4"/>
        <end position="64"/>
    </location>
</feature>
<feature type="transmembrane region" description="Helical" evidence="2">
    <location>
        <begin position="65"/>
        <end position="96"/>
    </location>
</feature>
<dbReference type="EMBL" id="RCSS01000800">
    <property type="protein sequence ID" value="RVD90705.1"/>
    <property type="molecule type" value="Genomic_DNA"/>
</dbReference>
<dbReference type="OrthoDB" id="10431815at2759"/>
<dbReference type="InterPro" id="IPR042855">
    <property type="entry name" value="V_SNARE_CC"/>
</dbReference>
<protein>
    <recommendedName>
        <fullName evidence="3">V-SNARE coiled-coil homology domain-containing protein</fullName>
    </recommendedName>
</protein>
<dbReference type="SUPFAM" id="SSF58038">
    <property type="entry name" value="SNARE fusion complex"/>
    <property type="match status" value="1"/>
</dbReference>
<sequence length="97" mass="11686">MPDKLTLVNKEADLLEDTLRDSIKAEQNRGHNILKLENKAERLESRSDQFRVQAKKTKWKLFLKLVKWIVLGILFVVFVYFVFKMIFKIFFFFLLVF</sequence>
<dbReference type="AlphaFoldDB" id="A0A437AHS5"/>
<organism evidence="4 5">
    <name type="scientific">Tubulinosema ratisbonensis</name>
    <dbReference type="NCBI Taxonomy" id="291195"/>
    <lineage>
        <taxon>Eukaryota</taxon>
        <taxon>Fungi</taxon>
        <taxon>Fungi incertae sedis</taxon>
        <taxon>Microsporidia</taxon>
        <taxon>Tubulinosematoidea</taxon>
        <taxon>Tubulinosematidae</taxon>
        <taxon>Tubulinosema</taxon>
    </lineage>
</organism>
<keyword evidence="5" id="KW-1185">Reference proteome</keyword>
<dbReference type="VEuPathDB" id="MicrosporidiaDB:TUBRATIS_28650"/>
<reference evidence="4 5" key="1">
    <citation type="submission" date="2018-10" db="EMBL/GenBank/DDBJ databases">
        <title>Draft genome sequence of the microsporidian Tubulinosema ratisbonensis.</title>
        <authorList>
            <person name="Polonais V."/>
            <person name="Peyretaillade E."/>
            <person name="Niehus S."/>
            <person name="Wawrzyniak I."/>
            <person name="Franchet A."/>
            <person name="Gaspin C."/>
            <person name="Reichstadt M."/>
            <person name="Belser C."/>
            <person name="Labadie K."/>
            <person name="Delbac F."/>
            <person name="Ferrandon D."/>
        </authorList>
    </citation>
    <scope>NUCLEOTIDE SEQUENCE [LARGE SCALE GENOMIC DNA]</scope>
    <source>
        <strain evidence="4 5">Franzen</strain>
    </source>
</reference>
<gene>
    <name evidence="4" type="ORF">TUBRATIS_28650</name>
</gene>
<evidence type="ECO:0000256" key="1">
    <source>
        <dbReference type="PROSITE-ProRule" id="PRU00290"/>
    </source>
</evidence>
<evidence type="ECO:0000259" key="3">
    <source>
        <dbReference type="PROSITE" id="PS50892"/>
    </source>
</evidence>
<evidence type="ECO:0000313" key="5">
    <source>
        <dbReference type="Proteomes" id="UP000282876"/>
    </source>
</evidence>
<dbReference type="Gene3D" id="1.20.5.110">
    <property type="match status" value="1"/>
</dbReference>